<dbReference type="InterPro" id="IPR036291">
    <property type="entry name" value="NAD(P)-bd_dom_sf"/>
</dbReference>
<protein>
    <submittedName>
        <fullName evidence="3">NAD(P)-dependent dehydrogenase (Short-subunit alcohol dehydrogenase family)</fullName>
    </submittedName>
</protein>
<dbReference type="InterPro" id="IPR002347">
    <property type="entry name" value="SDR_fam"/>
</dbReference>
<dbReference type="PRINTS" id="PR00080">
    <property type="entry name" value="SDRFAMILY"/>
</dbReference>
<evidence type="ECO:0000256" key="1">
    <source>
        <dbReference type="ARBA" id="ARBA00006484"/>
    </source>
</evidence>
<evidence type="ECO:0000313" key="3">
    <source>
        <dbReference type="EMBL" id="TQM69740.1"/>
    </source>
</evidence>
<dbReference type="FunFam" id="3.40.50.720:FF:000084">
    <property type="entry name" value="Short-chain dehydrogenase reductase"/>
    <property type="match status" value="1"/>
</dbReference>
<dbReference type="NCBIfam" id="NF005468">
    <property type="entry name" value="PRK07062.1"/>
    <property type="match status" value="1"/>
</dbReference>
<comment type="caution">
    <text evidence="3">The sequence shown here is derived from an EMBL/GenBank/DDBJ whole genome shotgun (WGS) entry which is preliminary data.</text>
</comment>
<accession>A0A543IGT1</accession>
<dbReference type="PANTHER" id="PTHR43477">
    <property type="entry name" value="DIHYDROANTICAPSIN 7-DEHYDROGENASE"/>
    <property type="match status" value="1"/>
</dbReference>
<sequence length="260" mass="27096">MDLGLAGRTYAVTGASSGVGLATAALLLADGANVAACARDADRLARALKPLPRASGARLHLRSCDVLDAAAVEEFIGEAAAELGGLDGLVNNAGRSLMAPVARTSREQWRAEFDMKIFSVLNTVRAAEPHLRRSTAPAIVNVNAILARQPDPRLGATSAARAALLNLTRTLSADLAPIRVNSVCLGLIDTGQWRRRYEESGTAQSYAEWSAAIAADRGVALGRFGTPDEVAHPIVALLSPRASYVTGSSIDVGGGIARYV</sequence>
<organism evidence="3 4">
    <name type="scientific">Actinomadura hallensis</name>
    <dbReference type="NCBI Taxonomy" id="337895"/>
    <lineage>
        <taxon>Bacteria</taxon>
        <taxon>Bacillati</taxon>
        <taxon>Actinomycetota</taxon>
        <taxon>Actinomycetes</taxon>
        <taxon>Streptosporangiales</taxon>
        <taxon>Thermomonosporaceae</taxon>
        <taxon>Actinomadura</taxon>
    </lineage>
</organism>
<dbReference type="SUPFAM" id="SSF51735">
    <property type="entry name" value="NAD(P)-binding Rossmann-fold domains"/>
    <property type="match status" value="1"/>
</dbReference>
<dbReference type="Pfam" id="PF13561">
    <property type="entry name" value="adh_short_C2"/>
    <property type="match status" value="1"/>
</dbReference>
<gene>
    <name evidence="3" type="ORF">FHX41_3448</name>
</gene>
<evidence type="ECO:0000313" key="4">
    <source>
        <dbReference type="Proteomes" id="UP000316706"/>
    </source>
</evidence>
<dbReference type="OrthoDB" id="8959163at2"/>
<dbReference type="EMBL" id="VFPO01000001">
    <property type="protein sequence ID" value="TQM69740.1"/>
    <property type="molecule type" value="Genomic_DNA"/>
</dbReference>
<dbReference type="AlphaFoldDB" id="A0A543IGT1"/>
<keyword evidence="2" id="KW-0560">Oxidoreductase</keyword>
<dbReference type="GO" id="GO:0016491">
    <property type="term" value="F:oxidoreductase activity"/>
    <property type="evidence" value="ECO:0007669"/>
    <property type="project" value="UniProtKB-KW"/>
</dbReference>
<keyword evidence="4" id="KW-1185">Reference proteome</keyword>
<dbReference type="RefSeq" id="WP_141970116.1">
    <property type="nucleotide sequence ID" value="NZ_VFPO01000001.1"/>
</dbReference>
<name>A0A543IGT1_9ACTN</name>
<comment type="similarity">
    <text evidence="1">Belongs to the short-chain dehydrogenases/reductases (SDR) family.</text>
</comment>
<proteinExistence type="inferred from homology"/>
<reference evidence="3 4" key="1">
    <citation type="submission" date="2019-06" db="EMBL/GenBank/DDBJ databases">
        <title>Sequencing the genomes of 1000 actinobacteria strains.</title>
        <authorList>
            <person name="Klenk H.-P."/>
        </authorList>
    </citation>
    <scope>NUCLEOTIDE SEQUENCE [LARGE SCALE GENOMIC DNA]</scope>
    <source>
        <strain evidence="3 4">DSM 45043</strain>
    </source>
</reference>
<dbReference type="Gene3D" id="3.40.50.720">
    <property type="entry name" value="NAD(P)-binding Rossmann-like Domain"/>
    <property type="match status" value="1"/>
</dbReference>
<evidence type="ECO:0000256" key="2">
    <source>
        <dbReference type="ARBA" id="ARBA00023002"/>
    </source>
</evidence>
<dbReference type="Proteomes" id="UP000316706">
    <property type="component" value="Unassembled WGS sequence"/>
</dbReference>
<dbReference type="InterPro" id="IPR051122">
    <property type="entry name" value="SDR_DHRS6-like"/>
</dbReference>
<dbReference type="PRINTS" id="PR00081">
    <property type="entry name" value="GDHRDH"/>
</dbReference>
<dbReference type="PANTHER" id="PTHR43477:SF1">
    <property type="entry name" value="DIHYDROANTICAPSIN 7-DEHYDROGENASE"/>
    <property type="match status" value="1"/>
</dbReference>